<keyword evidence="3" id="KW-0677">Repeat</keyword>
<protein>
    <submittedName>
        <fullName evidence="5">Uncharacterized protein</fullName>
    </submittedName>
</protein>
<evidence type="ECO:0000256" key="4">
    <source>
        <dbReference type="SAM" id="SignalP"/>
    </source>
</evidence>
<dbReference type="SUPFAM" id="SSF52058">
    <property type="entry name" value="L domain-like"/>
    <property type="match status" value="1"/>
</dbReference>
<dbReference type="Gene3D" id="3.80.10.10">
    <property type="entry name" value="Ribonuclease Inhibitor"/>
    <property type="match status" value="1"/>
</dbReference>
<evidence type="ECO:0000256" key="3">
    <source>
        <dbReference type="ARBA" id="ARBA00022737"/>
    </source>
</evidence>
<dbReference type="InterPro" id="IPR001611">
    <property type="entry name" value="Leu-rich_rpt"/>
</dbReference>
<dbReference type="EMBL" id="JALNTZ010000002">
    <property type="protein sequence ID" value="KAJ3661808.1"/>
    <property type="molecule type" value="Genomic_DNA"/>
</dbReference>
<name>A0AA38MN44_9CUCU</name>
<dbReference type="Proteomes" id="UP001168821">
    <property type="component" value="Unassembled WGS sequence"/>
</dbReference>
<dbReference type="PROSITE" id="PS51450">
    <property type="entry name" value="LRR"/>
    <property type="match status" value="1"/>
</dbReference>
<keyword evidence="6" id="KW-1185">Reference proteome</keyword>
<dbReference type="AlphaFoldDB" id="A0AA38MN44"/>
<dbReference type="GO" id="GO:0031012">
    <property type="term" value="C:extracellular matrix"/>
    <property type="evidence" value="ECO:0007669"/>
    <property type="project" value="TreeGrafter"/>
</dbReference>
<gene>
    <name evidence="5" type="ORF">Zmor_006190</name>
</gene>
<comment type="caution">
    <text evidence="5">The sequence shown here is derived from an EMBL/GenBank/DDBJ whole genome shotgun (WGS) entry which is preliminary data.</text>
</comment>
<feature type="chain" id="PRO_5041360144" evidence="4">
    <location>
        <begin position="21"/>
        <end position="190"/>
    </location>
</feature>
<dbReference type="InterPro" id="IPR003591">
    <property type="entry name" value="Leu-rich_rpt_typical-subtyp"/>
</dbReference>
<evidence type="ECO:0000256" key="1">
    <source>
        <dbReference type="ARBA" id="ARBA00022614"/>
    </source>
</evidence>
<dbReference type="GO" id="GO:0005615">
    <property type="term" value="C:extracellular space"/>
    <property type="evidence" value="ECO:0007669"/>
    <property type="project" value="TreeGrafter"/>
</dbReference>
<organism evidence="5 6">
    <name type="scientific">Zophobas morio</name>
    <dbReference type="NCBI Taxonomy" id="2755281"/>
    <lineage>
        <taxon>Eukaryota</taxon>
        <taxon>Metazoa</taxon>
        <taxon>Ecdysozoa</taxon>
        <taxon>Arthropoda</taxon>
        <taxon>Hexapoda</taxon>
        <taxon>Insecta</taxon>
        <taxon>Pterygota</taxon>
        <taxon>Neoptera</taxon>
        <taxon>Endopterygota</taxon>
        <taxon>Coleoptera</taxon>
        <taxon>Polyphaga</taxon>
        <taxon>Cucujiformia</taxon>
        <taxon>Tenebrionidae</taxon>
        <taxon>Zophobas</taxon>
    </lineage>
</organism>
<evidence type="ECO:0000256" key="2">
    <source>
        <dbReference type="ARBA" id="ARBA00022729"/>
    </source>
</evidence>
<dbReference type="PANTHER" id="PTHR24373:SF398">
    <property type="entry name" value="LEUCINE-RICH REPEAT-CONTAINING G-PROTEIN COUPLED RECEPTOR 6"/>
    <property type="match status" value="1"/>
</dbReference>
<evidence type="ECO:0000313" key="5">
    <source>
        <dbReference type="EMBL" id="KAJ3661808.1"/>
    </source>
</evidence>
<dbReference type="InterPro" id="IPR050328">
    <property type="entry name" value="Dev_Immune_Receptor"/>
</dbReference>
<feature type="signal peptide" evidence="4">
    <location>
        <begin position="1"/>
        <end position="20"/>
    </location>
</feature>
<evidence type="ECO:0000313" key="6">
    <source>
        <dbReference type="Proteomes" id="UP001168821"/>
    </source>
</evidence>
<reference evidence="5" key="1">
    <citation type="journal article" date="2023" name="G3 (Bethesda)">
        <title>Whole genome assemblies of Zophobas morio and Tenebrio molitor.</title>
        <authorList>
            <person name="Kaur S."/>
            <person name="Stinson S.A."/>
            <person name="diCenzo G.C."/>
        </authorList>
    </citation>
    <scope>NUCLEOTIDE SEQUENCE</scope>
    <source>
        <strain evidence="5">QUZm001</strain>
    </source>
</reference>
<dbReference type="InterPro" id="IPR032675">
    <property type="entry name" value="LRR_dom_sf"/>
</dbReference>
<keyword evidence="2 4" id="KW-0732">Signal</keyword>
<dbReference type="Pfam" id="PF13855">
    <property type="entry name" value="LRR_8"/>
    <property type="match status" value="1"/>
</dbReference>
<dbReference type="SMART" id="SM00369">
    <property type="entry name" value="LRR_TYP"/>
    <property type="match status" value="2"/>
</dbReference>
<proteinExistence type="predicted"/>
<accession>A0AA38MN44</accession>
<sequence length="190" mass="21212">MNIWLTVIIILSATFEQAYQSCISLNVLPPIYYSRFSRVSLRTSTAKKYIECNNEVISSDFSEKVLPLTTNSQIQWLQINNTNSPEIPAKAFVMLKNIPDLRINGAGVQLIQPGAFDGLTSLTQLSLKDNKIVEVNERHFIELIKLVELDLSYNNIASISETSFVGLKDDVIPLLLGMINQILVNVLPSA</sequence>
<keyword evidence="1" id="KW-0433">Leucine-rich repeat</keyword>
<dbReference type="PANTHER" id="PTHR24373">
    <property type="entry name" value="SLIT RELATED LEUCINE-RICH REPEAT NEURONAL PROTEIN"/>
    <property type="match status" value="1"/>
</dbReference>